<proteinExistence type="predicted"/>
<keyword evidence="8" id="KW-1185">Reference proteome</keyword>
<name>A0A443S844_9ACAR</name>
<dbReference type="GO" id="GO:0008305">
    <property type="term" value="C:integrin complex"/>
    <property type="evidence" value="ECO:0007669"/>
    <property type="project" value="TreeGrafter"/>
</dbReference>
<feature type="region of interest" description="Disordered" evidence="5">
    <location>
        <begin position="268"/>
        <end position="322"/>
    </location>
</feature>
<dbReference type="OrthoDB" id="7594578at2759"/>
<sequence length="322" mass="36580">MPIQVSCKIMKGNHTKGLCSTCPILSSEASILNTMDFEIGCGSDNKCTAKINLDIKSNLTTIIEGFNNEFQLLINVRNEEENAYSTKLQLIIKPIIEFIQLNSRCVSDEQLDSLLIKCDIDNPLEKDDQKLINFYFATNYLQSNSTEISVYGEVITSSELDETSQSKVNYSIPIKRYASIHVFKDPTPNEILYDDLKVNSNDYVKYSTRIHLDKDNYSSIYEIELKLKIPSNYTNQQPIAYLPLIKLITKPTKSASIKCDTSSMYLPSLPGEQHNDDVKKSSSVDKSVDTTRAKREIHHHHQQQQSEFNISKEEANAFKLVS</sequence>
<evidence type="ECO:0000256" key="1">
    <source>
        <dbReference type="ARBA" id="ARBA00004479"/>
    </source>
</evidence>
<evidence type="ECO:0000256" key="3">
    <source>
        <dbReference type="ARBA" id="ARBA00023136"/>
    </source>
</evidence>
<dbReference type="GO" id="GO:0007157">
    <property type="term" value="P:heterophilic cell-cell adhesion via plasma membrane cell adhesion molecules"/>
    <property type="evidence" value="ECO:0007669"/>
    <property type="project" value="UniProtKB-ARBA"/>
</dbReference>
<organism evidence="7 8">
    <name type="scientific">Leptotrombidium deliense</name>
    <dbReference type="NCBI Taxonomy" id="299467"/>
    <lineage>
        <taxon>Eukaryota</taxon>
        <taxon>Metazoa</taxon>
        <taxon>Ecdysozoa</taxon>
        <taxon>Arthropoda</taxon>
        <taxon>Chelicerata</taxon>
        <taxon>Arachnida</taxon>
        <taxon>Acari</taxon>
        <taxon>Acariformes</taxon>
        <taxon>Trombidiformes</taxon>
        <taxon>Prostigmata</taxon>
        <taxon>Anystina</taxon>
        <taxon>Parasitengona</taxon>
        <taxon>Trombiculoidea</taxon>
        <taxon>Trombiculidae</taxon>
        <taxon>Leptotrombidium</taxon>
    </lineage>
</organism>
<dbReference type="InterPro" id="IPR048285">
    <property type="entry name" value="Integrin_alpha_Ig-like_2"/>
</dbReference>
<keyword evidence="4" id="KW-0325">Glycoprotein</keyword>
<comment type="subcellular location">
    <subcellularLocation>
        <location evidence="1">Membrane</location>
        <topology evidence="1">Single-pass type I membrane protein</topology>
    </subcellularLocation>
</comment>
<dbReference type="Proteomes" id="UP000288716">
    <property type="component" value="Unassembled WGS sequence"/>
</dbReference>
<keyword evidence="3" id="KW-0472">Membrane</keyword>
<dbReference type="PANTHER" id="PTHR23220:SF83">
    <property type="entry name" value="INTEGRIN ALPHA-PS3-RELATED"/>
    <property type="match status" value="1"/>
</dbReference>
<dbReference type="GO" id="GO:0007160">
    <property type="term" value="P:cell-matrix adhesion"/>
    <property type="evidence" value="ECO:0007669"/>
    <property type="project" value="TreeGrafter"/>
</dbReference>
<dbReference type="GO" id="GO:0009897">
    <property type="term" value="C:external side of plasma membrane"/>
    <property type="evidence" value="ECO:0007669"/>
    <property type="project" value="TreeGrafter"/>
</dbReference>
<dbReference type="InterPro" id="IPR032695">
    <property type="entry name" value="Integrin_dom_sf"/>
</dbReference>
<evidence type="ECO:0000259" key="6">
    <source>
        <dbReference type="Pfam" id="PF20805"/>
    </source>
</evidence>
<accession>A0A443S844</accession>
<gene>
    <name evidence="7" type="ORF">B4U80_13333</name>
</gene>
<dbReference type="SUPFAM" id="SSF69179">
    <property type="entry name" value="Integrin domains"/>
    <property type="match status" value="1"/>
</dbReference>
<reference evidence="7 8" key="1">
    <citation type="journal article" date="2018" name="Gigascience">
        <title>Genomes of trombidid mites reveal novel predicted allergens and laterally-transferred genes associated with secondary metabolism.</title>
        <authorList>
            <person name="Dong X."/>
            <person name="Chaisiri K."/>
            <person name="Xia D."/>
            <person name="Armstrong S.D."/>
            <person name="Fang Y."/>
            <person name="Donnelly M.J."/>
            <person name="Kadowaki T."/>
            <person name="McGarry J.W."/>
            <person name="Darby A.C."/>
            <person name="Makepeace B.L."/>
        </authorList>
    </citation>
    <scope>NUCLEOTIDE SEQUENCE [LARGE SCALE GENOMIC DNA]</scope>
    <source>
        <strain evidence="7">UoL-UT</strain>
    </source>
</reference>
<evidence type="ECO:0000256" key="4">
    <source>
        <dbReference type="ARBA" id="ARBA00023180"/>
    </source>
</evidence>
<feature type="compositionally biased region" description="Basic and acidic residues" evidence="5">
    <location>
        <begin position="273"/>
        <end position="294"/>
    </location>
</feature>
<dbReference type="VEuPathDB" id="VectorBase:LDEU008322"/>
<dbReference type="PANTHER" id="PTHR23220">
    <property type="entry name" value="INTEGRIN ALPHA"/>
    <property type="match status" value="1"/>
</dbReference>
<comment type="caution">
    <text evidence="7">The sequence shown here is derived from an EMBL/GenBank/DDBJ whole genome shotgun (WGS) entry which is preliminary data.</text>
</comment>
<dbReference type="STRING" id="299467.A0A443S844"/>
<dbReference type="AlphaFoldDB" id="A0A443S844"/>
<dbReference type="GO" id="GO:0005178">
    <property type="term" value="F:integrin binding"/>
    <property type="evidence" value="ECO:0007669"/>
    <property type="project" value="TreeGrafter"/>
</dbReference>
<evidence type="ECO:0000313" key="8">
    <source>
        <dbReference type="Proteomes" id="UP000288716"/>
    </source>
</evidence>
<dbReference type="EMBL" id="NCKV01006000">
    <property type="protein sequence ID" value="RWS23718.1"/>
    <property type="molecule type" value="Genomic_DNA"/>
</dbReference>
<evidence type="ECO:0000313" key="7">
    <source>
        <dbReference type="EMBL" id="RWS23718.1"/>
    </source>
</evidence>
<evidence type="ECO:0000256" key="5">
    <source>
        <dbReference type="SAM" id="MobiDB-lite"/>
    </source>
</evidence>
<dbReference type="GO" id="GO:0033627">
    <property type="term" value="P:cell adhesion mediated by integrin"/>
    <property type="evidence" value="ECO:0007669"/>
    <property type="project" value="TreeGrafter"/>
</dbReference>
<feature type="domain" description="Integrin alpha second immunoglobulin-like" evidence="6">
    <location>
        <begin position="41"/>
        <end position="174"/>
    </location>
</feature>
<dbReference type="Gene3D" id="2.60.40.1510">
    <property type="entry name" value="ntegrin, alpha v. Chain A, domain 3"/>
    <property type="match status" value="1"/>
</dbReference>
<dbReference type="Pfam" id="PF20805">
    <property type="entry name" value="Integrin_A_Ig_2"/>
    <property type="match status" value="1"/>
</dbReference>
<protein>
    <submittedName>
        <fullName evidence="7">Integrin alpha-PS2-like isoform X2</fullName>
    </submittedName>
</protein>
<dbReference type="GO" id="GO:0007229">
    <property type="term" value="P:integrin-mediated signaling pathway"/>
    <property type="evidence" value="ECO:0007669"/>
    <property type="project" value="UniProtKB-KW"/>
</dbReference>
<keyword evidence="2 7" id="KW-0401">Integrin</keyword>
<evidence type="ECO:0000256" key="2">
    <source>
        <dbReference type="ARBA" id="ARBA00023037"/>
    </source>
</evidence>